<proteinExistence type="predicted"/>
<dbReference type="EMBL" id="FNHZ01000002">
    <property type="protein sequence ID" value="SDM71017.1"/>
    <property type="molecule type" value="Genomic_DNA"/>
</dbReference>
<evidence type="ECO:0000256" key="3">
    <source>
        <dbReference type="ARBA" id="ARBA00022741"/>
    </source>
</evidence>
<dbReference type="PANTHER" id="PTHR35795">
    <property type="entry name" value="SLR1885 PROTEIN"/>
    <property type="match status" value="1"/>
</dbReference>
<dbReference type="EC" id="3.6.1.41" evidence="1"/>
<gene>
    <name evidence="8" type="ORF">SAMN05216544_0945</name>
</gene>
<dbReference type="InterPro" id="IPR003607">
    <property type="entry name" value="HD/PDEase_dom"/>
</dbReference>
<dbReference type="GO" id="GO:0000166">
    <property type="term" value="F:nucleotide binding"/>
    <property type="evidence" value="ECO:0007669"/>
    <property type="project" value="UniProtKB-KW"/>
</dbReference>
<dbReference type="CDD" id="cd00077">
    <property type="entry name" value="HDc"/>
    <property type="match status" value="1"/>
</dbReference>
<reference evidence="9" key="1">
    <citation type="submission" date="2016-10" db="EMBL/GenBank/DDBJ databases">
        <authorList>
            <person name="Varghese N."/>
            <person name="Submissions S."/>
        </authorList>
    </citation>
    <scope>NUCLEOTIDE SEQUENCE [LARGE SCALE GENOMIC DNA]</scope>
    <source>
        <strain evidence="9">M83</strain>
    </source>
</reference>
<name>A0A1G9VG46_9FIRM</name>
<evidence type="ECO:0000256" key="2">
    <source>
        <dbReference type="ARBA" id="ARBA00022723"/>
    </source>
</evidence>
<keyword evidence="4 8" id="KW-0378">Hydrolase</keyword>
<dbReference type="PROSITE" id="PS51831">
    <property type="entry name" value="HD"/>
    <property type="match status" value="1"/>
</dbReference>
<sequence>MNNAYIEEIRNKVEIALEKDPMRFKHSIGVADTAACLAMRYNSDMEKAYITGLLHDCAKCVDDDLKIKECREANLSVSQTELESPYLLHSKLGALYARTKYGIEDPEICSAIEFHTTGKPNMSLLEKIVFIADYIEPYRNKAWDVDIIRGLAFEDINEAVYFCLKDTLEYLESKNKTIDEMTSKAYAFYASNRVED</sequence>
<accession>A0A1G9VG46</accession>
<evidence type="ECO:0000256" key="4">
    <source>
        <dbReference type="ARBA" id="ARBA00022801"/>
    </source>
</evidence>
<evidence type="ECO:0000256" key="1">
    <source>
        <dbReference type="ARBA" id="ARBA00012506"/>
    </source>
</evidence>
<keyword evidence="9" id="KW-1185">Reference proteome</keyword>
<evidence type="ECO:0000313" key="8">
    <source>
        <dbReference type="EMBL" id="SDM71017.1"/>
    </source>
</evidence>
<dbReference type="NCBIfam" id="TIGR00488">
    <property type="entry name" value="bis(5'-nucleosyl)-tetraphosphatase (symmetrical) YqeK"/>
    <property type="match status" value="1"/>
</dbReference>
<dbReference type="SUPFAM" id="SSF109604">
    <property type="entry name" value="HD-domain/PDEase-like"/>
    <property type="match status" value="1"/>
</dbReference>
<evidence type="ECO:0000256" key="5">
    <source>
        <dbReference type="ARBA" id="ARBA00023004"/>
    </source>
</evidence>
<protein>
    <recommendedName>
        <fullName evidence="1">bis(5'-nucleosyl)-tetraphosphatase (symmetrical)</fullName>
        <ecNumber evidence="1">3.6.1.41</ecNumber>
    </recommendedName>
</protein>
<dbReference type="SMART" id="SM00471">
    <property type="entry name" value="HDc"/>
    <property type="match status" value="1"/>
</dbReference>
<organism evidence="8 9">
    <name type="scientific">Lachnospira pectinoschiza</name>
    <dbReference type="NCBI Taxonomy" id="28052"/>
    <lineage>
        <taxon>Bacteria</taxon>
        <taxon>Bacillati</taxon>
        <taxon>Bacillota</taxon>
        <taxon>Clostridia</taxon>
        <taxon>Lachnospirales</taxon>
        <taxon>Lachnospiraceae</taxon>
        <taxon>Lachnospira</taxon>
    </lineage>
</organism>
<dbReference type="AlphaFoldDB" id="A0A1G9VG46"/>
<dbReference type="RefSeq" id="WP_074521169.1">
    <property type="nucleotide sequence ID" value="NZ_FNHZ01000002.1"/>
</dbReference>
<feature type="domain" description="HD" evidence="7">
    <location>
        <begin position="23"/>
        <end position="138"/>
    </location>
</feature>
<evidence type="ECO:0000313" key="9">
    <source>
        <dbReference type="Proteomes" id="UP000187651"/>
    </source>
</evidence>
<keyword evidence="3" id="KW-0547">Nucleotide-binding</keyword>
<dbReference type="GO" id="GO:0008803">
    <property type="term" value="F:bis(5'-nucleosyl)-tetraphosphatase (symmetrical) activity"/>
    <property type="evidence" value="ECO:0007669"/>
    <property type="project" value="UniProtKB-EC"/>
</dbReference>
<dbReference type="GO" id="GO:0046872">
    <property type="term" value="F:metal ion binding"/>
    <property type="evidence" value="ECO:0007669"/>
    <property type="project" value="UniProtKB-KW"/>
</dbReference>
<dbReference type="Proteomes" id="UP000187651">
    <property type="component" value="Unassembled WGS sequence"/>
</dbReference>
<keyword evidence="2" id="KW-0479">Metal-binding</keyword>
<dbReference type="InterPro" id="IPR051094">
    <property type="entry name" value="Diverse_Catalytic_Enzymes"/>
</dbReference>
<evidence type="ECO:0000256" key="6">
    <source>
        <dbReference type="ARBA" id="ARBA00049417"/>
    </source>
</evidence>
<dbReference type="OrthoDB" id="5295945at2"/>
<dbReference type="Gene3D" id="1.10.3210.10">
    <property type="entry name" value="Hypothetical protein af1432"/>
    <property type="match status" value="1"/>
</dbReference>
<dbReference type="PANTHER" id="PTHR35795:SF1">
    <property type="entry name" value="BIS(5'-NUCLEOSYL)-TETRAPHOSPHATASE, SYMMETRICAL"/>
    <property type="match status" value="1"/>
</dbReference>
<dbReference type="Pfam" id="PF01966">
    <property type="entry name" value="HD"/>
    <property type="match status" value="1"/>
</dbReference>
<keyword evidence="5" id="KW-0408">Iron</keyword>
<dbReference type="InterPro" id="IPR006674">
    <property type="entry name" value="HD_domain"/>
</dbReference>
<comment type="catalytic activity">
    <reaction evidence="6">
        <text>P(1),P(4)-bis(5'-adenosyl) tetraphosphate + H2O = 2 ADP + 2 H(+)</text>
        <dbReference type="Rhea" id="RHEA:24252"/>
        <dbReference type="ChEBI" id="CHEBI:15377"/>
        <dbReference type="ChEBI" id="CHEBI:15378"/>
        <dbReference type="ChEBI" id="CHEBI:58141"/>
        <dbReference type="ChEBI" id="CHEBI:456216"/>
        <dbReference type="EC" id="3.6.1.41"/>
    </reaction>
</comment>
<dbReference type="InterPro" id="IPR005249">
    <property type="entry name" value="YqeK"/>
</dbReference>
<evidence type="ECO:0000259" key="7">
    <source>
        <dbReference type="PROSITE" id="PS51831"/>
    </source>
</evidence>